<dbReference type="InterPro" id="IPR029052">
    <property type="entry name" value="Metallo-depent_PP-like"/>
</dbReference>
<keyword evidence="2" id="KW-0479">Metal-binding</keyword>
<accession>A0A1V4SF49</accession>
<keyword evidence="5" id="KW-1185">Reference proteome</keyword>
<dbReference type="EC" id="3.1.4.-" evidence="2"/>
<dbReference type="AlphaFoldDB" id="A0A1V4SF49"/>
<comment type="caution">
    <text evidence="4">The sequence shown here is derived from an EMBL/GenBank/DDBJ whole genome shotgun (WGS) entry which is preliminary data.</text>
</comment>
<reference evidence="4 5" key="1">
    <citation type="submission" date="2017-03" db="EMBL/GenBank/DDBJ databases">
        <title>Genome sequence of Clostridium hungatei DSM 14427.</title>
        <authorList>
            <person name="Poehlein A."/>
            <person name="Daniel R."/>
        </authorList>
    </citation>
    <scope>NUCLEOTIDE SEQUENCE [LARGE SCALE GENOMIC DNA]</scope>
    <source>
        <strain evidence="4 5">DSM 14427</strain>
    </source>
</reference>
<dbReference type="PANTHER" id="PTHR11124">
    <property type="entry name" value="VACUOLAR SORTING PROTEIN VPS29"/>
    <property type="match status" value="1"/>
</dbReference>
<evidence type="ECO:0000313" key="5">
    <source>
        <dbReference type="Proteomes" id="UP000191554"/>
    </source>
</evidence>
<evidence type="ECO:0000256" key="2">
    <source>
        <dbReference type="RuleBase" id="RU362039"/>
    </source>
</evidence>
<dbReference type="NCBIfam" id="TIGR00040">
    <property type="entry name" value="yfcE"/>
    <property type="match status" value="1"/>
</dbReference>
<evidence type="ECO:0000313" key="4">
    <source>
        <dbReference type="EMBL" id="OPX42542.1"/>
    </source>
</evidence>
<dbReference type="GO" id="GO:0016787">
    <property type="term" value="F:hydrolase activity"/>
    <property type="evidence" value="ECO:0007669"/>
    <property type="project" value="UniProtKB-UniRule"/>
</dbReference>
<proteinExistence type="inferred from homology"/>
<dbReference type="GO" id="GO:0046872">
    <property type="term" value="F:metal ion binding"/>
    <property type="evidence" value="ECO:0007669"/>
    <property type="project" value="UniProtKB-KW"/>
</dbReference>
<comment type="similarity">
    <text evidence="1 2">Belongs to the metallophosphoesterase superfamily. YfcE family.</text>
</comment>
<keyword evidence="4" id="KW-0378">Hydrolase</keyword>
<sequence>MTTIGVISDTHIPRRGSKLPEILLNKLSGAHMIIHAGDLCRDHVLYELQELAPVYAVLGNNDDEYLQTILPYKKIIEVEECRIGVFHGHGYSGTAAENSRKAFRNENVHCVVFGHSHIPVNTFHHGILYFNPGSAMDRRRQEKCSYGLLQVHGNNITGEIITL</sequence>
<name>A0A1V4SF49_RUMHU</name>
<dbReference type="RefSeq" id="WP_080065933.1">
    <property type="nucleotide sequence ID" value="NZ_MZGX01000027.1"/>
</dbReference>
<dbReference type="STRING" id="48256.CLHUN_35090"/>
<comment type="cofactor">
    <cofactor evidence="2">
        <name>a divalent metal cation</name>
        <dbReference type="ChEBI" id="CHEBI:60240"/>
    </cofactor>
</comment>
<dbReference type="Proteomes" id="UP000191554">
    <property type="component" value="Unassembled WGS sequence"/>
</dbReference>
<gene>
    <name evidence="4" type="primary">yfcE</name>
    <name evidence="4" type="ORF">CLHUN_35090</name>
</gene>
<evidence type="ECO:0000259" key="3">
    <source>
        <dbReference type="Pfam" id="PF12850"/>
    </source>
</evidence>
<dbReference type="Gene3D" id="3.60.21.10">
    <property type="match status" value="1"/>
</dbReference>
<dbReference type="OrthoDB" id="9800565at2"/>
<organism evidence="4 5">
    <name type="scientific">Ruminiclostridium hungatei</name>
    <name type="common">Clostridium hungatei</name>
    <dbReference type="NCBI Taxonomy" id="48256"/>
    <lineage>
        <taxon>Bacteria</taxon>
        <taxon>Bacillati</taxon>
        <taxon>Bacillota</taxon>
        <taxon>Clostridia</taxon>
        <taxon>Eubacteriales</taxon>
        <taxon>Oscillospiraceae</taxon>
        <taxon>Ruminiclostridium</taxon>
    </lineage>
</organism>
<dbReference type="SUPFAM" id="SSF56300">
    <property type="entry name" value="Metallo-dependent phosphatases"/>
    <property type="match status" value="1"/>
</dbReference>
<feature type="domain" description="Calcineurin-like phosphoesterase" evidence="3">
    <location>
        <begin position="4"/>
        <end position="152"/>
    </location>
</feature>
<dbReference type="InterPro" id="IPR024654">
    <property type="entry name" value="Calcineurin-like_PHP_lpxH"/>
</dbReference>
<dbReference type="EMBL" id="MZGX01000027">
    <property type="protein sequence ID" value="OPX42542.1"/>
    <property type="molecule type" value="Genomic_DNA"/>
</dbReference>
<dbReference type="InterPro" id="IPR000979">
    <property type="entry name" value="Phosphodiesterase_MJ0936/Vps29"/>
</dbReference>
<dbReference type="Pfam" id="PF12850">
    <property type="entry name" value="Metallophos_2"/>
    <property type="match status" value="1"/>
</dbReference>
<evidence type="ECO:0000256" key="1">
    <source>
        <dbReference type="ARBA" id="ARBA00008950"/>
    </source>
</evidence>
<protein>
    <recommendedName>
        <fullName evidence="2">Phosphoesterase</fullName>
        <ecNumber evidence="2">3.1.4.-</ecNumber>
    </recommendedName>
</protein>